<feature type="domain" description="Saposin B-type" evidence="4">
    <location>
        <begin position="23"/>
        <end position="105"/>
    </location>
</feature>
<dbReference type="InterPro" id="IPR008139">
    <property type="entry name" value="SaposinB_dom"/>
</dbReference>
<dbReference type="Pfam" id="PF05184">
    <property type="entry name" value="SapB_1"/>
    <property type="match status" value="1"/>
</dbReference>
<dbReference type="Pfam" id="PF03489">
    <property type="entry name" value="SapB_2"/>
    <property type="match status" value="1"/>
</dbReference>
<name>A0A0U2V6U0_9MAXI</name>
<evidence type="ECO:0000256" key="3">
    <source>
        <dbReference type="SAM" id="SignalP"/>
    </source>
</evidence>
<organism evidence="5">
    <name type="scientific">Pseudodiaptomus poplesia</name>
    <dbReference type="NCBI Taxonomy" id="213370"/>
    <lineage>
        <taxon>Eukaryota</taxon>
        <taxon>Metazoa</taxon>
        <taxon>Ecdysozoa</taxon>
        <taxon>Arthropoda</taxon>
        <taxon>Crustacea</taxon>
        <taxon>Multicrustacea</taxon>
        <taxon>Hexanauplia</taxon>
        <taxon>Copepoda</taxon>
        <taxon>Calanoida</taxon>
        <taxon>Pseudodiaptomidae</taxon>
        <taxon>Pseudodiaptomus</taxon>
    </lineage>
</organism>
<evidence type="ECO:0000256" key="1">
    <source>
        <dbReference type="ARBA" id="ARBA00023157"/>
    </source>
</evidence>
<dbReference type="InterPro" id="IPR011001">
    <property type="entry name" value="Saposin-like"/>
</dbReference>
<dbReference type="AlphaFoldDB" id="A0A0U2V6U0"/>
<keyword evidence="1" id="KW-1015">Disulfide bond</keyword>
<dbReference type="SUPFAM" id="SSF47862">
    <property type="entry name" value="Saposin"/>
    <property type="match status" value="1"/>
</dbReference>
<feature type="chain" id="PRO_5006832855" evidence="3">
    <location>
        <begin position="17"/>
        <end position="105"/>
    </location>
</feature>
<sequence length="105" mass="11428">MLRLFLLSCLFAAAVANNSDARNELTCEICVDIVTDIDNWITSDSTEDEIVHNVEQLCVTLGSLISGFEAICKAFIEAQLPNIIEGIVENNLNPLEVCTNIGVCP</sequence>
<dbReference type="PANTHER" id="PTHR11480:SF3">
    <property type="entry name" value="BCDNA.GH08312"/>
    <property type="match status" value="1"/>
</dbReference>
<keyword evidence="3" id="KW-0732">Signal</keyword>
<dbReference type="InterPro" id="IPR007856">
    <property type="entry name" value="SapB_1"/>
</dbReference>
<dbReference type="PANTHER" id="PTHR11480">
    <property type="entry name" value="SAPOSIN-RELATED"/>
    <property type="match status" value="1"/>
</dbReference>
<evidence type="ECO:0000313" key="5">
    <source>
        <dbReference type="EMBL" id="ALS04661.1"/>
    </source>
</evidence>
<keyword evidence="2" id="KW-0325">Glycoprotein</keyword>
<dbReference type="InterPro" id="IPR051428">
    <property type="entry name" value="Sphingo_Act-Surfact_Prot"/>
</dbReference>
<reference evidence="5" key="1">
    <citation type="journal article" date="2015" name="Sci. Rep.">
        <title>Spliced leader RNA trans-splicing discovered in copepods.</title>
        <authorList>
            <person name="Yang F."/>
            <person name="Xu D."/>
            <person name="Zhuang Y."/>
            <person name="Yi X."/>
            <person name="Huang Y."/>
            <person name="Chen H."/>
            <person name="Lin S."/>
            <person name="Campbell D.A."/>
            <person name="Sturm N.R."/>
            <person name="Liu G."/>
            <person name="Zhang H."/>
        </authorList>
    </citation>
    <scope>NUCLEOTIDE SEQUENCE</scope>
</reference>
<protein>
    <submittedName>
        <fullName evidence="5">Putative proactivator polypeptide</fullName>
    </submittedName>
</protein>
<feature type="signal peptide" evidence="3">
    <location>
        <begin position="1"/>
        <end position="16"/>
    </location>
</feature>
<dbReference type="EMBL" id="KT754827">
    <property type="protein sequence ID" value="ALS04661.1"/>
    <property type="molecule type" value="mRNA"/>
</dbReference>
<proteinExistence type="evidence at transcript level"/>
<accession>A0A0U2V6U0</accession>
<dbReference type="Gene3D" id="1.10.225.10">
    <property type="entry name" value="Saposin-like"/>
    <property type="match status" value="1"/>
</dbReference>
<dbReference type="InterPro" id="IPR008138">
    <property type="entry name" value="SapB_2"/>
</dbReference>
<evidence type="ECO:0000259" key="4">
    <source>
        <dbReference type="PROSITE" id="PS50015"/>
    </source>
</evidence>
<dbReference type="SMART" id="SM00741">
    <property type="entry name" value="SapB"/>
    <property type="match status" value="1"/>
</dbReference>
<dbReference type="PROSITE" id="PS50015">
    <property type="entry name" value="SAP_B"/>
    <property type="match status" value="1"/>
</dbReference>
<dbReference type="GO" id="GO:0006629">
    <property type="term" value="P:lipid metabolic process"/>
    <property type="evidence" value="ECO:0007669"/>
    <property type="project" value="InterPro"/>
</dbReference>
<evidence type="ECO:0000256" key="2">
    <source>
        <dbReference type="ARBA" id="ARBA00023180"/>
    </source>
</evidence>